<keyword evidence="1" id="KW-1133">Transmembrane helix</keyword>
<evidence type="ECO:0000313" key="2">
    <source>
        <dbReference type="EMBL" id="CDW26186.1"/>
    </source>
</evidence>
<accession>A0A0K2TL03</accession>
<proteinExistence type="predicted"/>
<organism evidence="2">
    <name type="scientific">Lepeophtheirus salmonis</name>
    <name type="common">Salmon louse</name>
    <name type="synonym">Caligus salmonis</name>
    <dbReference type="NCBI Taxonomy" id="72036"/>
    <lineage>
        <taxon>Eukaryota</taxon>
        <taxon>Metazoa</taxon>
        <taxon>Ecdysozoa</taxon>
        <taxon>Arthropoda</taxon>
        <taxon>Crustacea</taxon>
        <taxon>Multicrustacea</taxon>
        <taxon>Hexanauplia</taxon>
        <taxon>Copepoda</taxon>
        <taxon>Siphonostomatoida</taxon>
        <taxon>Caligidae</taxon>
        <taxon>Lepeophtheirus</taxon>
    </lineage>
</organism>
<name>A0A0K2TL03_LEPSM</name>
<reference evidence="2" key="1">
    <citation type="submission" date="2014-05" db="EMBL/GenBank/DDBJ databases">
        <authorList>
            <person name="Chronopoulou M."/>
        </authorList>
    </citation>
    <scope>NUCLEOTIDE SEQUENCE</scope>
    <source>
        <tissue evidence="2">Whole organism</tissue>
    </source>
</reference>
<protein>
    <submittedName>
        <fullName evidence="2">Uncharacterized protein</fullName>
    </submittedName>
</protein>
<dbReference type="AlphaFoldDB" id="A0A0K2TL03"/>
<keyword evidence="1" id="KW-0812">Transmembrane</keyword>
<dbReference type="EMBL" id="HACA01008825">
    <property type="protein sequence ID" value="CDW26186.1"/>
    <property type="molecule type" value="Transcribed_RNA"/>
</dbReference>
<sequence>TTVLCTRHSAFLEKPRVLVQNGFWTSLNIDEHNDENKNCTKGRKSYGECLFFILQELPSTFLLLFCILLRFTFQLPHLAENTELNEYSTRSF</sequence>
<evidence type="ECO:0000256" key="1">
    <source>
        <dbReference type="SAM" id="Phobius"/>
    </source>
</evidence>
<feature type="non-terminal residue" evidence="2">
    <location>
        <position position="1"/>
    </location>
</feature>
<feature type="transmembrane region" description="Helical" evidence="1">
    <location>
        <begin position="50"/>
        <end position="73"/>
    </location>
</feature>
<keyword evidence="1" id="KW-0472">Membrane</keyword>